<name>A0A931GQ35_9ACTN</name>
<dbReference type="RefSeq" id="WP_197010832.1">
    <property type="nucleotide sequence ID" value="NZ_BAABES010000008.1"/>
</dbReference>
<dbReference type="AlphaFoldDB" id="A0A931GQ35"/>
<feature type="compositionally biased region" description="Low complexity" evidence="1">
    <location>
        <begin position="96"/>
        <end position="111"/>
    </location>
</feature>
<evidence type="ECO:0000313" key="4">
    <source>
        <dbReference type="Proteomes" id="UP000614047"/>
    </source>
</evidence>
<feature type="chain" id="PRO_5037113442" evidence="2">
    <location>
        <begin position="27"/>
        <end position="111"/>
    </location>
</feature>
<organism evidence="3 4">
    <name type="scientific">Actinomadura viridis</name>
    <dbReference type="NCBI Taxonomy" id="58110"/>
    <lineage>
        <taxon>Bacteria</taxon>
        <taxon>Bacillati</taxon>
        <taxon>Actinomycetota</taxon>
        <taxon>Actinomycetes</taxon>
        <taxon>Streptosporangiales</taxon>
        <taxon>Thermomonosporaceae</taxon>
        <taxon>Actinomadura</taxon>
    </lineage>
</organism>
<keyword evidence="2" id="KW-0732">Signal</keyword>
<proteinExistence type="predicted"/>
<gene>
    <name evidence="3" type="ORF">IW256_002167</name>
</gene>
<evidence type="ECO:0000313" key="3">
    <source>
        <dbReference type="EMBL" id="MBG6088054.1"/>
    </source>
</evidence>
<evidence type="ECO:0000256" key="1">
    <source>
        <dbReference type="SAM" id="MobiDB-lite"/>
    </source>
</evidence>
<dbReference type="EMBL" id="JADOUA010000001">
    <property type="protein sequence ID" value="MBG6088054.1"/>
    <property type="molecule type" value="Genomic_DNA"/>
</dbReference>
<feature type="region of interest" description="Disordered" evidence="1">
    <location>
        <begin position="74"/>
        <end position="111"/>
    </location>
</feature>
<keyword evidence="4" id="KW-1185">Reference proteome</keyword>
<comment type="caution">
    <text evidence="3">The sequence shown here is derived from an EMBL/GenBank/DDBJ whole genome shotgun (WGS) entry which is preliminary data.</text>
</comment>
<sequence length="111" mass="10725">MRHPGRLLIIALGLLGLVAVPSAGTAAAGAGSASGVRAGAPQTARASMVVIAARQTAEPHVPLPVPAVTPAGAEVARPSATAGRAAPVPAAPPAPARAVPRGRAPPLHARI</sequence>
<evidence type="ECO:0000256" key="2">
    <source>
        <dbReference type="SAM" id="SignalP"/>
    </source>
</evidence>
<accession>A0A931GQ35</accession>
<dbReference type="Proteomes" id="UP000614047">
    <property type="component" value="Unassembled WGS sequence"/>
</dbReference>
<protein>
    <submittedName>
        <fullName evidence="3">Uncharacterized protein</fullName>
    </submittedName>
</protein>
<reference evidence="3" key="1">
    <citation type="submission" date="2020-11" db="EMBL/GenBank/DDBJ databases">
        <title>Sequencing the genomes of 1000 actinobacteria strains.</title>
        <authorList>
            <person name="Klenk H.-P."/>
        </authorList>
    </citation>
    <scope>NUCLEOTIDE SEQUENCE</scope>
    <source>
        <strain evidence="3">DSM 43175</strain>
    </source>
</reference>
<feature type="signal peptide" evidence="2">
    <location>
        <begin position="1"/>
        <end position="26"/>
    </location>
</feature>